<keyword evidence="2" id="KW-1185">Reference proteome</keyword>
<dbReference type="AlphaFoldDB" id="A0A7S8CE10"/>
<dbReference type="KEGG" id="mcui:G8O30_15650"/>
<protein>
    <submittedName>
        <fullName evidence="1">Uncharacterized protein</fullName>
    </submittedName>
</protein>
<dbReference type="EMBL" id="CP049742">
    <property type="protein sequence ID" value="QPC48250.1"/>
    <property type="molecule type" value="Genomic_DNA"/>
</dbReference>
<reference evidence="1 2" key="1">
    <citation type="submission" date="2019-07" db="EMBL/GenBank/DDBJ databases">
        <title>Genome sequence of 2 isolates from Red Sea Mangroves.</title>
        <authorList>
            <person name="Sefrji F."/>
            <person name="Michoud G."/>
            <person name="Merlino G."/>
            <person name="Daffonchio D."/>
        </authorList>
    </citation>
    <scope>NUCLEOTIDE SEQUENCE [LARGE SCALE GENOMIC DNA]</scope>
    <source>
        <strain evidence="1 2">R1DC41</strain>
    </source>
</reference>
<dbReference type="RefSeq" id="WP_239672937.1">
    <property type="nucleotide sequence ID" value="NZ_CP049742.1"/>
</dbReference>
<accession>A0A7S8CE10</accession>
<evidence type="ECO:0000313" key="2">
    <source>
        <dbReference type="Proteomes" id="UP000593626"/>
    </source>
</evidence>
<gene>
    <name evidence="1" type="ORF">G8O30_15650</name>
</gene>
<organism evidence="1 2">
    <name type="scientific">Mangrovibacillus cuniculi</name>
    <dbReference type="NCBI Taxonomy" id="2593652"/>
    <lineage>
        <taxon>Bacteria</taxon>
        <taxon>Bacillati</taxon>
        <taxon>Bacillota</taxon>
        <taxon>Bacilli</taxon>
        <taxon>Bacillales</taxon>
        <taxon>Bacillaceae</taxon>
        <taxon>Mangrovibacillus</taxon>
    </lineage>
</organism>
<sequence length="154" mass="17802">MEEQLHKELAVKLFNDTWDLMDKEERTEEENSRMIHTAHASRYHWGQVGTPLQFARGEWQISRVYALVKHGEAAKYHAKLSLQFCEEFDLGPFDTGFAHEALARAHKLLGETDLSYTHLDMAKGFAELVEKEGDRKWLIDNIETVTSLSIPVWS</sequence>
<dbReference type="Proteomes" id="UP000593626">
    <property type="component" value="Chromosome"/>
</dbReference>
<name>A0A7S8CE10_9BACI</name>
<proteinExistence type="predicted"/>
<evidence type="ECO:0000313" key="1">
    <source>
        <dbReference type="EMBL" id="QPC48250.1"/>
    </source>
</evidence>